<dbReference type="InterPro" id="IPR013969">
    <property type="entry name" value="Oligosacch_biosynth_Alg14"/>
</dbReference>
<reference evidence="9 10" key="1">
    <citation type="submission" date="2013-10" db="EMBL/GenBank/DDBJ databases">
        <authorList>
            <consortium name="International Citrus Genome Consortium"/>
            <person name="Jenkins J."/>
            <person name="Schmutz J."/>
            <person name="Prochnik S."/>
            <person name="Rokhsar D."/>
            <person name="Gmitter F."/>
            <person name="Ollitrault P."/>
            <person name="Machado M."/>
            <person name="Talon M."/>
            <person name="Wincker P."/>
            <person name="Jaillon O."/>
            <person name="Morgante M."/>
        </authorList>
    </citation>
    <scope>NUCLEOTIDE SEQUENCE</scope>
    <source>
        <strain evidence="10">cv. Clemenules</strain>
    </source>
</reference>
<gene>
    <name evidence="9" type="ORF">CICLE_v10013445mg</name>
</gene>
<accession>V4SM74</accession>
<proteinExistence type="inferred from homology"/>
<organism evidence="9 10">
    <name type="scientific">Citrus clementina</name>
    <name type="common">Clementine</name>
    <name type="synonym">Citrus deliciosa x Citrus sinensis</name>
    <dbReference type="NCBI Taxonomy" id="85681"/>
    <lineage>
        <taxon>Eukaryota</taxon>
        <taxon>Viridiplantae</taxon>
        <taxon>Streptophyta</taxon>
        <taxon>Embryophyta</taxon>
        <taxon>Tracheophyta</taxon>
        <taxon>Spermatophyta</taxon>
        <taxon>Magnoliopsida</taxon>
        <taxon>eudicotyledons</taxon>
        <taxon>Gunneridae</taxon>
        <taxon>Pentapetalae</taxon>
        <taxon>rosids</taxon>
        <taxon>malvids</taxon>
        <taxon>Sapindales</taxon>
        <taxon>Rutaceae</taxon>
        <taxon>Aurantioideae</taxon>
        <taxon>Citrus</taxon>
    </lineage>
</organism>
<dbReference type="PANTHER" id="PTHR12154:SF4">
    <property type="entry name" value="UDP-N-ACETYLGLUCOSAMINE TRANSFERASE SUBUNIT ALG14 HOMOLOG"/>
    <property type="match status" value="1"/>
</dbReference>
<evidence type="ECO:0000256" key="7">
    <source>
        <dbReference type="ARBA" id="ARBA00023136"/>
    </source>
</evidence>
<keyword evidence="10" id="KW-1185">Reference proteome</keyword>
<dbReference type="Gramene" id="ESR41757">
    <property type="protein sequence ID" value="ESR41757"/>
    <property type="gene ID" value="CICLE_v10013445mg"/>
</dbReference>
<dbReference type="InParanoid" id="V4SM74"/>
<evidence type="ECO:0000313" key="9">
    <source>
        <dbReference type="EMBL" id="ESR41757.1"/>
    </source>
</evidence>
<sequence>MIKESSARYMQIYRSREFLCNGLGTCITLGVVAFLFKVIRIRWSSIFYVDSIARVKRLSLSGLLLHKLCIAHQFFALWSQLQRKY</sequence>
<evidence type="ECO:0000256" key="5">
    <source>
        <dbReference type="ARBA" id="ARBA00022824"/>
    </source>
</evidence>
<dbReference type="OMA" id="KVIRIRW"/>
<dbReference type="GO" id="GO:0004577">
    <property type="term" value="F:N-acetylglucosaminyldiphosphodolichol N-acetylglucosaminyltransferase activity"/>
    <property type="evidence" value="ECO:0007669"/>
    <property type="project" value="TreeGrafter"/>
</dbReference>
<evidence type="ECO:0000256" key="8">
    <source>
        <dbReference type="SAM" id="Phobius"/>
    </source>
</evidence>
<dbReference type="EMBL" id="KI536861">
    <property type="protein sequence ID" value="ESR41757.1"/>
    <property type="molecule type" value="Genomic_DNA"/>
</dbReference>
<evidence type="ECO:0000256" key="3">
    <source>
        <dbReference type="ARBA" id="ARBA00017467"/>
    </source>
</evidence>
<evidence type="ECO:0000256" key="1">
    <source>
        <dbReference type="ARBA" id="ARBA00004389"/>
    </source>
</evidence>
<dbReference type="STRING" id="85681.V4SM74"/>
<feature type="transmembrane region" description="Helical" evidence="8">
    <location>
        <begin position="18"/>
        <end position="39"/>
    </location>
</feature>
<evidence type="ECO:0000256" key="4">
    <source>
        <dbReference type="ARBA" id="ARBA00022692"/>
    </source>
</evidence>
<protein>
    <recommendedName>
        <fullName evidence="3">UDP-N-acetylglucosamine transferase subunit ALG14</fullName>
    </recommendedName>
</protein>
<dbReference type="Proteomes" id="UP000030687">
    <property type="component" value="Unassembled WGS sequence"/>
</dbReference>
<dbReference type="AlphaFoldDB" id="V4SM74"/>
<comment type="subcellular location">
    <subcellularLocation>
        <location evidence="1">Endoplasmic reticulum membrane</location>
        <topology evidence="1">Single-pass membrane protein</topology>
    </subcellularLocation>
</comment>
<keyword evidence="7 8" id="KW-0472">Membrane</keyword>
<dbReference type="GO" id="GO:0043541">
    <property type="term" value="C:UDP-N-acetylglucosamine transferase complex"/>
    <property type="evidence" value="ECO:0007669"/>
    <property type="project" value="TreeGrafter"/>
</dbReference>
<name>V4SM74_CITCL</name>
<dbReference type="Pfam" id="PF08660">
    <property type="entry name" value="Alg14"/>
    <property type="match status" value="1"/>
</dbReference>
<keyword evidence="5" id="KW-0256">Endoplasmic reticulum</keyword>
<comment type="similarity">
    <text evidence="2">Belongs to the ALG14 family.</text>
</comment>
<evidence type="ECO:0000313" key="10">
    <source>
        <dbReference type="Proteomes" id="UP000030687"/>
    </source>
</evidence>
<dbReference type="PANTHER" id="PTHR12154">
    <property type="entry name" value="GLYCOSYL TRANSFERASE-RELATED"/>
    <property type="match status" value="1"/>
</dbReference>
<dbReference type="GO" id="GO:0006488">
    <property type="term" value="P:dolichol-linked oligosaccharide biosynthetic process"/>
    <property type="evidence" value="ECO:0007669"/>
    <property type="project" value="InterPro"/>
</dbReference>
<keyword evidence="4 8" id="KW-0812">Transmembrane</keyword>
<evidence type="ECO:0000256" key="6">
    <source>
        <dbReference type="ARBA" id="ARBA00022989"/>
    </source>
</evidence>
<evidence type="ECO:0000256" key="2">
    <source>
        <dbReference type="ARBA" id="ARBA00009731"/>
    </source>
</evidence>
<dbReference type="KEGG" id="cic:CICLE_v10013445mg"/>
<keyword evidence="6 8" id="KW-1133">Transmembrane helix</keyword>